<keyword evidence="3" id="KW-0812">Transmembrane</keyword>
<protein>
    <submittedName>
        <fullName evidence="11">HlyD family secretion protein</fullName>
    </submittedName>
</protein>
<dbReference type="RefSeq" id="WP_353500161.1">
    <property type="nucleotide sequence ID" value="NZ_CP115921.1"/>
</dbReference>
<dbReference type="Pfam" id="PF25917">
    <property type="entry name" value="BSH_RND"/>
    <property type="match status" value="1"/>
</dbReference>
<dbReference type="Gene3D" id="2.40.50.100">
    <property type="match status" value="1"/>
</dbReference>
<dbReference type="PANTHER" id="PTHR30367">
    <property type="entry name" value="P-HYDROXYBENZOIC ACID EFFLUX PUMP SUBUNIT AAEA-RELATED"/>
    <property type="match status" value="1"/>
</dbReference>
<keyword evidence="6" id="KW-0175">Coiled coil</keyword>
<comment type="similarity">
    <text evidence="2">Belongs to the membrane fusion protein (MFP) (TC 8.A.1) family.</text>
</comment>
<dbReference type="PANTHER" id="PTHR30367:SF1">
    <property type="entry name" value="MULTIDRUG RESISTANCE PROTEIN MDTN"/>
    <property type="match status" value="1"/>
</dbReference>
<evidence type="ECO:0000256" key="3">
    <source>
        <dbReference type="ARBA" id="ARBA00022692"/>
    </source>
</evidence>
<feature type="coiled-coil region" evidence="6">
    <location>
        <begin position="81"/>
        <end position="108"/>
    </location>
</feature>
<evidence type="ECO:0000256" key="2">
    <source>
        <dbReference type="ARBA" id="ARBA00009477"/>
    </source>
</evidence>
<dbReference type="InterPro" id="IPR058634">
    <property type="entry name" value="AaeA-lik-b-barrel"/>
</dbReference>
<comment type="subcellular location">
    <subcellularLocation>
        <location evidence="1">Membrane</location>
        <topology evidence="1">Single-pass membrane protein</topology>
    </subcellularLocation>
</comment>
<evidence type="ECO:0000259" key="9">
    <source>
        <dbReference type="Pfam" id="PF25917"/>
    </source>
</evidence>
<name>A0AAU8BSQ0_9VIBR</name>
<evidence type="ECO:0000256" key="1">
    <source>
        <dbReference type="ARBA" id="ARBA00004167"/>
    </source>
</evidence>
<evidence type="ECO:0000256" key="5">
    <source>
        <dbReference type="ARBA" id="ARBA00023136"/>
    </source>
</evidence>
<feature type="domain" description="Multidrug resistance protein MdtA-like alpha-helical hairpin" evidence="8">
    <location>
        <begin position="81"/>
        <end position="152"/>
    </location>
</feature>
<dbReference type="InterPro" id="IPR058625">
    <property type="entry name" value="MdtA-like_BSH"/>
</dbReference>
<dbReference type="SUPFAM" id="SSF111369">
    <property type="entry name" value="HlyD-like secretion proteins"/>
    <property type="match status" value="1"/>
</dbReference>
<dbReference type="NCBIfam" id="TIGR01730">
    <property type="entry name" value="RND_mfp"/>
    <property type="match status" value="1"/>
</dbReference>
<proteinExistence type="inferred from homology"/>
<feature type="domain" description="Multidrug resistance protein MdtA-like barrel-sandwich hybrid" evidence="9">
    <location>
        <begin position="41"/>
        <end position="181"/>
    </location>
</feature>
<evidence type="ECO:0000313" key="11">
    <source>
        <dbReference type="EMBL" id="XCD19032.1"/>
    </source>
</evidence>
<evidence type="ECO:0000259" key="8">
    <source>
        <dbReference type="Pfam" id="PF25876"/>
    </source>
</evidence>
<keyword evidence="4" id="KW-1133">Transmembrane helix</keyword>
<feature type="chain" id="PRO_5043358431" evidence="7">
    <location>
        <begin position="22"/>
        <end position="286"/>
    </location>
</feature>
<dbReference type="Pfam" id="PF25963">
    <property type="entry name" value="Beta-barrel_AAEA"/>
    <property type="match status" value="1"/>
</dbReference>
<dbReference type="InterPro" id="IPR006143">
    <property type="entry name" value="RND_pump_MFP"/>
</dbReference>
<keyword evidence="5" id="KW-0472">Membrane</keyword>
<sequence>MMKRYLITAILTVAACTAGYASYSHYEQNPWTRDGQVRADIIQITPRVTGTIVDIAVKDNQRVARGDLLFVVDPKPYQVALLQAKAAQEQALALLNKAENELSRATGLEARSHGAVSTLTLDNFKTAVESAAANVSLAHAQVEQAELNLSYTRVVAPTDGYITNLRHHIGAQVIANSPVVALIDENSFWVEGFFKETDIADLDVEQPARVVLLSDQNVTLEGEVESIGYGISKTDGSTGNALLPNVNPNFQWIRLAQRIPVKVKLNAVPEDVQLRVGATASVQVHK</sequence>
<dbReference type="PROSITE" id="PS51257">
    <property type="entry name" value="PROKAR_LIPOPROTEIN"/>
    <property type="match status" value="1"/>
</dbReference>
<evidence type="ECO:0000256" key="6">
    <source>
        <dbReference type="SAM" id="Coils"/>
    </source>
</evidence>
<accession>A0AAU8BSQ0</accession>
<evidence type="ECO:0000256" key="7">
    <source>
        <dbReference type="SAM" id="SignalP"/>
    </source>
</evidence>
<gene>
    <name evidence="11" type="ORF">PG915_18455</name>
</gene>
<evidence type="ECO:0000259" key="10">
    <source>
        <dbReference type="Pfam" id="PF25963"/>
    </source>
</evidence>
<organism evidence="11">
    <name type="scientific">Vibrio chaetopteri</name>
    <dbReference type="NCBI Taxonomy" id="3016528"/>
    <lineage>
        <taxon>Bacteria</taxon>
        <taxon>Pseudomonadati</taxon>
        <taxon>Pseudomonadota</taxon>
        <taxon>Gammaproteobacteria</taxon>
        <taxon>Vibrionales</taxon>
        <taxon>Vibrionaceae</taxon>
        <taxon>Vibrio</taxon>
    </lineage>
</organism>
<evidence type="ECO:0000256" key="4">
    <source>
        <dbReference type="ARBA" id="ARBA00022989"/>
    </source>
</evidence>
<reference evidence="11" key="1">
    <citation type="submission" date="2023-01" db="EMBL/GenBank/DDBJ databases">
        <title>Vibrio sp. CB1-14 genome sequencing.</title>
        <authorList>
            <person name="Otstavnykh N."/>
            <person name="Isaeva M."/>
            <person name="Meleshko D."/>
        </authorList>
    </citation>
    <scope>NUCLEOTIDE SEQUENCE</scope>
    <source>
        <strain evidence="11">CB1-14</strain>
    </source>
</reference>
<dbReference type="Gene3D" id="2.40.30.170">
    <property type="match status" value="1"/>
</dbReference>
<dbReference type="KEGG" id="vck:PG915_18455"/>
<dbReference type="GO" id="GO:0016020">
    <property type="term" value="C:membrane"/>
    <property type="evidence" value="ECO:0007669"/>
    <property type="project" value="InterPro"/>
</dbReference>
<dbReference type="AlphaFoldDB" id="A0AAU8BSQ0"/>
<keyword evidence="7" id="KW-0732">Signal</keyword>
<dbReference type="InterPro" id="IPR058624">
    <property type="entry name" value="MdtA-like_HH"/>
</dbReference>
<dbReference type="GO" id="GO:0022857">
    <property type="term" value="F:transmembrane transporter activity"/>
    <property type="evidence" value="ECO:0007669"/>
    <property type="project" value="InterPro"/>
</dbReference>
<dbReference type="EMBL" id="CP115921">
    <property type="protein sequence ID" value="XCD19032.1"/>
    <property type="molecule type" value="Genomic_DNA"/>
</dbReference>
<feature type="domain" description="p-hydroxybenzoic acid efflux pump subunit AaeA-like beta-barrel" evidence="10">
    <location>
        <begin position="187"/>
        <end position="285"/>
    </location>
</feature>
<feature type="signal peptide" evidence="7">
    <location>
        <begin position="1"/>
        <end position="21"/>
    </location>
</feature>
<dbReference type="Pfam" id="PF25876">
    <property type="entry name" value="HH_MFP_RND"/>
    <property type="match status" value="1"/>
</dbReference>
<dbReference type="InterPro" id="IPR050393">
    <property type="entry name" value="MFP_Efflux_Pump"/>
</dbReference>